<dbReference type="Proteomes" id="UP000664844">
    <property type="component" value="Unassembled WGS sequence"/>
</dbReference>
<keyword evidence="1" id="KW-0472">Membrane</keyword>
<reference evidence="2 3" key="1">
    <citation type="submission" date="2021-03" db="EMBL/GenBank/DDBJ databases">
        <title>Metabolic Capacity of the Antarctic Cyanobacterium Phormidium pseudopriestleyi that Sustains Oxygenic Photosynthesis in the Presence of Hydrogen Sulfide.</title>
        <authorList>
            <person name="Lumian J.E."/>
            <person name="Jungblut A.D."/>
            <person name="Dillon M.L."/>
            <person name="Hawes I."/>
            <person name="Doran P.T."/>
            <person name="Mackey T.J."/>
            <person name="Dick G.J."/>
            <person name="Grettenberger C.L."/>
            <person name="Sumner D.Y."/>
        </authorList>
    </citation>
    <scope>NUCLEOTIDE SEQUENCE [LARGE SCALE GENOMIC DNA]</scope>
    <source>
        <strain evidence="2 3">FRX01</strain>
    </source>
</reference>
<name>A0ABS3FP46_9CYAN</name>
<feature type="transmembrane region" description="Helical" evidence="1">
    <location>
        <begin position="142"/>
        <end position="164"/>
    </location>
</feature>
<keyword evidence="3" id="KW-1185">Reference proteome</keyword>
<comment type="caution">
    <text evidence="2">The sequence shown here is derived from an EMBL/GenBank/DDBJ whole genome shotgun (WGS) entry which is preliminary data.</text>
</comment>
<evidence type="ECO:0000256" key="1">
    <source>
        <dbReference type="SAM" id="Phobius"/>
    </source>
</evidence>
<evidence type="ECO:0000313" key="2">
    <source>
        <dbReference type="EMBL" id="MBO0348162.1"/>
    </source>
</evidence>
<feature type="transmembrane region" description="Helical" evidence="1">
    <location>
        <begin position="103"/>
        <end position="122"/>
    </location>
</feature>
<protein>
    <submittedName>
        <fullName evidence="2">Uncharacterized protein</fullName>
    </submittedName>
</protein>
<keyword evidence="1" id="KW-0812">Transmembrane</keyword>
<organism evidence="2 3">
    <name type="scientific">Phormidium pseudopriestleyi FRX01</name>
    <dbReference type="NCBI Taxonomy" id="1759528"/>
    <lineage>
        <taxon>Bacteria</taxon>
        <taxon>Bacillati</taxon>
        <taxon>Cyanobacteriota</taxon>
        <taxon>Cyanophyceae</taxon>
        <taxon>Oscillatoriophycideae</taxon>
        <taxon>Oscillatoriales</taxon>
        <taxon>Oscillatoriaceae</taxon>
        <taxon>Phormidium</taxon>
    </lineage>
</organism>
<dbReference type="EMBL" id="JAFLQW010000081">
    <property type="protein sequence ID" value="MBO0348162.1"/>
    <property type="molecule type" value="Genomic_DNA"/>
</dbReference>
<accession>A0ABS3FP46</accession>
<proteinExistence type="predicted"/>
<sequence length="173" mass="19721">LDLSLRYSQRMRCLVTFENTIEINRQNYLNTLTRMEVKSQGDLTGWRNQANHIFGTFQRQIEVNLVYLQQGERLLDTAINTIRGLVEIDQAERDRILENKIQIIGVGIGAGAIAASTSALIFQQEPITFPWQAYHGEQLHPFIWALLLSFAFAGLGFLGAIALIKFRKKRRSA</sequence>
<feature type="non-terminal residue" evidence="2">
    <location>
        <position position="1"/>
    </location>
</feature>
<keyword evidence="1" id="KW-1133">Transmembrane helix</keyword>
<gene>
    <name evidence="2" type="ORF">J0895_03400</name>
</gene>
<evidence type="ECO:0000313" key="3">
    <source>
        <dbReference type="Proteomes" id="UP000664844"/>
    </source>
</evidence>